<dbReference type="eggNOG" id="ENOG502R4BZ">
    <property type="taxonomic scope" value="Eukaryota"/>
</dbReference>
<sequence length="225" mass="22969">MSACSVATGGGLESRWRELELDWDAYKTSRRHRRSRSASATVTPSSAVVTAEHLDAPGGLLGLRLLPGSPKHLVSSLQRTSSSGSRTASAGATVEQVKNQTCRYDDVDAASIVSSVEAGPKAAAASCSCSCSCSCACAVPGCGHSSNSSCSSAGGATPLFWLGDEEAMGGKPSKTQEPRWAATDSVGRFVAIAAVGVVVVLVAAMTTAILELAMDDGQAEFLVPT</sequence>
<dbReference type="Gramene" id="OB04G17620.1">
    <property type="protein sequence ID" value="OB04G17620.1"/>
    <property type="gene ID" value="OB04G17620"/>
</dbReference>
<keyword evidence="1" id="KW-0812">Transmembrane</keyword>
<protein>
    <submittedName>
        <fullName evidence="2">Uncharacterized protein</fullName>
    </submittedName>
</protein>
<keyword evidence="3" id="KW-1185">Reference proteome</keyword>
<evidence type="ECO:0000256" key="1">
    <source>
        <dbReference type="SAM" id="Phobius"/>
    </source>
</evidence>
<dbReference type="OMA" id="WDAYKTS"/>
<dbReference type="AlphaFoldDB" id="J3LX87"/>
<reference evidence="2" key="1">
    <citation type="journal article" date="2013" name="Nat. Commun.">
        <title>Whole-genome sequencing of Oryza brachyantha reveals mechanisms underlying Oryza genome evolution.</title>
        <authorList>
            <person name="Chen J."/>
            <person name="Huang Q."/>
            <person name="Gao D."/>
            <person name="Wang J."/>
            <person name="Lang Y."/>
            <person name="Liu T."/>
            <person name="Li B."/>
            <person name="Bai Z."/>
            <person name="Luis Goicoechea J."/>
            <person name="Liang C."/>
            <person name="Chen C."/>
            <person name="Zhang W."/>
            <person name="Sun S."/>
            <person name="Liao Y."/>
            <person name="Zhang X."/>
            <person name="Yang L."/>
            <person name="Song C."/>
            <person name="Wang M."/>
            <person name="Shi J."/>
            <person name="Liu G."/>
            <person name="Liu J."/>
            <person name="Zhou H."/>
            <person name="Zhou W."/>
            <person name="Yu Q."/>
            <person name="An N."/>
            <person name="Chen Y."/>
            <person name="Cai Q."/>
            <person name="Wang B."/>
            <person name="Liu B."/>
            <person name="Min J."/>
            <person name="Huang Y."/>
            <person name="Wu H."/>
            <person name="Li Z."/>
            <person name="Zhang Y."/>
            <person name="Yin Y."/>
            <person name="Song W."/>
            <person name="Jiang J."/>
            <person name="Jackson S.A."/>
            <person name="Wing R.A."/>
            <person name="Wang J."/>
            <person name="Chen M."/>
        </authorList>
    </citation>
    <scope>NUCLEOTIDE SEQUENCE [LARGE SCALE GENOMIC DNA]</scope>
    <source>
        <strain evidence="2">cv. IRGC 101232</strain>
    </source>
</reference>
<name>J3LX87_ORYBR</name>
<keyword evidence="1" id="KW-1133">Transmembrane helix</keyword>
<accession>J3LX87</accession>
<dbReference type="HOGENOM" id="CLU_1177048_0_0_1"/>
<evidence type="ECO:0000313" key="2">
    <source>
        <dbReference type="EnsemblPlants" id="OB04G17620.1"/>
    </source>
</evidence>
<dbReference type="EnsemblPlants" id="OB04G17620.1">
    <property type="protein sequence ID" value="OB04G17620.1"/>
    <property type="gene ID" value="OB04G17620"/>
</dbReference>
<proteinExistence type="predicted"/>
<feature type="transmembrane region" description="Helical" evidence="1">
    <location>
        <begin position="189"/>
        <end position="210"/>
    </location>
</feature>
<evidence type="ECO:0000313" key="3">
    <source>
        <dbReference type="Proteomes" id="UP000006038"/>
    </source>
</evidence>
<organism evidence="2">
    <name type="scientific">Oryza brachyantha</name>
    <name type="common">malo sina</name>
    <dbReference type="NCBI Taxonomy" id="4533"/>
    <lineage>
        <taxon>Eukaryota</taxon>
        <taxon>Viridiplantae</taxon>
        <taxon>Streptophyta</taxon>
        <taxon>Embryophyta</taxon>
        <taxon>Tracheophyta</taxon>
        <taxon>Spermatophyta</taxon>
        <taxon>Magnoliopsida</taxon>
        <taxon>Liliopsida</taxon>
        <taxon>Poales</taxon>
        <taxon>Poaceae</taxon>
        <taxon>BOP clade</taxon>
        <taxon>Oryzoideae</taxon>
        <taxon>Oryzeae</taxon>
        <taxon>Oryzinae</taxon>
        <taxon>Oryza</taxon>
    </lineage>
</organism>
<keyword evidence="1" id="KW-0472">Membrane</keyword>
<dbReference type="Proteomes" id="UP000006038">
    <property type="component" value="Chromosome 4"/>
</dbReference>
<reference evidence="2" key="2">
    <citation type="submission" date="2013-04" db="UniProtKB">
        <authorList>
            <consortium name="EnsemblPlants"/>
        </authorList>
    </citation>
    <scope>IDENTIFICATION</scope>
</reference>